<dbReference type="EMBL" id="BDQK01000013">
    <property type="protein sequence ID" value="GBF81158.1"/>
    <property type="molecule type" value="Genomic_DNA"/>
</dbReference>
<keyword evidence="1" id="KW-1133">Transmembrane helix</keyword>
<comment type="caution">
    <text evidence="2">The sequence shown here is derived from an EMBL/GenBank/DDBJ whole genome shotgun (WGS) entry which is preliminary data.</text>
</comment>
<feature type="transmembrane region" description="Helical" evidence="1">
    <location>
        <begin position="68"/>
        <end position="92"/>
    </location>
</feature>
<evidence type="ECO:0000313" key="2">
    <source>
        <dbReference type="EMBL" id="GBF81158.1"/>
    </source>
</evidence>
<gene>
    <name evidence="2" type="ORF">AsFPU1_2570</name>
</gene>
<keyword evidence="3" id="KW-1185">Reference proteome</keyword>
<accession>A0A401IIP4</accession>
<keyword evidence="1" id="KW-0812">Transmembrane</keyword>
<protein>
    <recommendedName>
        <fullName evidence="4">MotA/TolQ/ExbB proton channel domain-containing protein</fullName>
    </recommendedName>
</protein>
<proteinExistence type="predicted"/>
<evidence type="ECO:0000313" key="3">
    <source>
        <dbReference type="Proteomes" id="UP000287247"/>
    </source>
</evidence>
<sequence>MISHSNEDAKPNIVKNLEKRFKGASLRVDKVNTEALIHGIYSQDKFKFLGYSLSCEQWDYCCRNLPNLLLAFGLLGTFLGITLNLSTLSQTISQVSGEANNFIEKFEQPLQSMGIAFITSLIALVCSSVLTVINLRYNTTLAKYFLMSSLEDYLDNILQPTIERETRFDKSINRMVNQQNLFLTKFHESVIQSVQSSLDGVAQQITKGNQETAKLAQQVYEQMTETAGTLDRGSITFYQSALLLEKQVKSLKRIVQHDNFVEYSKSLENTAIVFMEASEMIKNSALSEKLASVTDNLMGTQSKFSDTILTVNNLINTLQVSISNINQSVDSIVNLGDKIDNLNQKSTELIDLNKEQIKQESLSLQMLGDRLIKSLDTQTISQEDHQKLLGELTDKSTELIELNKERIKQESLGLQMLGDRLIKSLDTQTISQEDHQKLLGELTDKSTELIELNKERIKQESISLQMLGDRLEALKIRENEKQTVVIEIIREIKKNIDKIRTDIGSIIKSEKSQDKILSLEDIKDKLNNI</sequence>
<evidence type="ECO:0000256" key="1">
    <source>
        <dbReference type="SAM" id="Phobius"/>
    </source>
</evidence>
<dbReference type="AlphaFoldDB" id="A0A401IIP4"/>
<reference evidence="3" key="1">
    <citation type="submission" date="2017-05" db="EMBL/GenBank/DDBJ databases">
        <title>Physiological properties and genetic analysis related to exopolysaccharide production of fresh-water unicellular cyanobacterium Aphanothece sacrum, Suizenji Nori, that has been cultured as a food source in Japan.</title>
        <authorList>
            <person name="Kanesaki Y."/>
            <person name="Yoshikawa S."/>
            <person name="Ohki K."/>
        </authorList>
    </citation>
    <scope>NUCLEOTIDE SEQUENCE [LARGE SCALE GENOMIC DNA]</scope>
    <source>
        <strain evidence="3">FPU1</strain>
    </source>
</reference>
<dbReference type="Proteomes" id="UP000287247">
    <property type="component" value="Unassembled WGS sequence"/>
</dbReference>
<organism evidence="2 3">
    <name type="scientific">Aphanothece sacrum FPU1</name>
    <dbReference type="NCBI Taxonomy" id="1920663"/>
    <lineage>
        <taxon>Bacteria</taxon>
        <taxon>Bacillati</taxon>
        <taxon>Cyanobacteriota</taxon>
        <taxon>Cyanophyceae</taxon>
        <taxon>Oscillatoriophycideae</taxon>
        <taxon>Chroococcales</taxon>
        <taxon>Aphanothecaceae</taxon>
        <taxon>Aphanothece</taxon>
    </lineage>
</organism>
<name>A0A401IIP4_APHSA</name>
<feature type="transmembrane region" description="Helical" evidence="1">
    <location>
        <begin position="112"/>
        <end position="135"/>
    </location>
</feature>
<evidence type="ECO:0008006" key="4">
    <source>
        <dbReference type="Google" id="ProtNLM"/>
    </source>
</evidence>
<keyword evidence="1" id="KW-0472">Membrane</keyword>